<keyword evidence="4" id="KW-1185">Reference proteome</keyword>
<organism evidence="3 4">
    <name type="scientific">Nocardioides ginsengisegetis</name>
    <dbReference type="NCBI Taxonomy" id="661491"/>
    <lineage>
        <taxon>Bacteria</taxon>
        <taxon>Bacillati</taxon>
        <taxon>Actinomycetota</taxon>
        <taxon>Actinomycetes</taxon>
        <taxon>Propionibacteriales</taxon>
        <taxon>Nocardioidaceae</taxon>
        <taxon>Nocardioides</taxon>
    </lineage>
</organism>
<feature type="transmembrane region" description="Helical" evidence="2">
    <location>
        <begin position="34"/>
        <end position="54"/>
    </location>
</feature>
<reference evidence="3 4" key="1">
    <citation type="submission" date="2020-07" db="EMBL/GenBank/DDBJ databases">
        <title>Sequencing the genomes of 1000 actinobacteria strains.</title>
        <authorList>
            <person name="Klenk H.-P."/>
        </authorList>
    </citation>
    <scope>NUCLEOTIDE SEQUENCE [LARGE SCALE GENOMIC DNA]</scope>
    <source>
        <strain evidence="3 4">DSM 21349</strain>
    </source>
</reference>
<dbReference type="AlphaFoldDB" id="A0A7W3J367"/>
<evidence type="ECO:0000313" key="4">
    <source>
        <dbReference type="Proteomes" id="UP000580910"/>
    </source>
</evidence>
<name>A0A7W3J367_9ACTN</name>
<dbReference type="EMBL" id="JACGXA010000001">
    <property type="protein sequence ID" value="MBA8805284.1"/>
    <property type="molecule type" value="Genomic_DNA"/>
</dbReference>
<keyword evidence="2" id="KW-1133">Transmembrane helix</keyword>
<keyword evidence="2" id="KW-0812">Transmembrane</keyword>
<keyword evidence="2" id="KW-0472">Membrane</keyword>
<evidence type="ECO:0000256" key="2">
    <source>
        <dbReference type="SAM" id="Phobius"/>
    </source>
</evidence>
<proteinExistence type="predicted"/>
<gene>
    <name evidence="3" type="ORF">FB382_003575</name>
</gene>
<comment type="caution">
    <text evidence="3">The sequence shown here is derived from an EMBL/GenBank/DDBJ whole genome shotgun (WGS) entry which is preliminary data.</text>
</comment>
<sequence length="105" mass="11435">MVILGLLLMLGGALVVLAGLFTADGTAQFLGTDVSAAAVFFFGVAAGVAVLWGFSIMKFGTKRSIQHRRDAKKLNELSRKLDRVESERAEDDTDTREEHRGEHSL</sequence>
<evidence type="ECO:0000256" key="1">
    <source>
        <dbReference type="SAM" id="MobiDB-lite"/>
    </source>
</evidence>
<feature type="compositionally biased region" description="Basic and acidic residues" evidence="1">
    <location>
        <begin position="96"/>
        <end position="105"/>
    </location>
</feature>
<evidence type="ECO:0000313" key="3">
    <source>
        <dbReference type="EMBL" id="MBA8805284.1"/>
    </source>
</evidence>
<feature type="region of interest" description="Disordered" evidence="1">
    <location>
        <begin position="82"/>
        <end position="105"/>
    </location>
</feature>
<protein>
    <recommendedName>
        <fullName evidence="5">Lipopolysaccharide assembly protein A domain-containing protein</fullName>
    </recommendedName>
</protein>
<evidence type="ECO:0008006" key="5">
    <source>
        <dbReference type="Google" id="ProtNLM"/>
    </source>
</evidence>
<dbReference type="Proteomes" id="UP000580910">
    <property type="component" value="Unassembled WGS sequence"/>
</dbReference>
<dbReference type="RefSeq" id="WP_182541048.1">
    <property type="nucleotide sequence ID" value="NZ_JACGXA010000001.1"/>
</dbReference>
<accession>A0A7W3J367</accession>